<dbReference type="GeneID" id="96010991"/>
<comment type="similarity">
    <text evidence="2">Belongs to the ADIPOR family.</text>
</comment>
<dbReference type="GO" id="GO:0016020">
    <property type="term" value="C:membrane"/>
    <property type="evidence" value="ECO:0007669"/>
    <property type="project" value="UniProtKB-SubCell"/>
</dbReference>
<comment type="caution">
    <text evidence="8">The sequence shown here is derived from an EMBL/GenBank/DDBJ whole genome shotgun (WGS) entry which is preliminary data.</text>
</comment>
<organism evidence="8 9">
    <name type="scientific">Cladosporium halotolerans</name>
    <dbReference type="NCBI Taxonomy" id="1052096"/>
    <lineage>
        <taxon>Eukaryota</taxon>
        <taxon>Fungi</taxon>
        <taxon>Dikarya</taxon>
        <taxon>Ascomycota</taxon>
        <taxon>Pezizomycotina</taxon>
        <taxon>Dothideomycetes</taxon>
        <taxon>Dothideomycetidae</taxon>
        <taxon>Cladosporiales</taxon>
        <taxon>Cladosporiaceae</taxon>
        <taxon>Cladosporium</taxon>
    </lineage>
</organism>
<gene>
    <name evidence="8" type="ORF">WHR41_09550</name>
</gene>
<evidence type="ECO:0000256" key="5">
    <source>
        <dbReference type="ARBA" id="ARBA00023136"/>
    </source>
</evidence>
<dbReference type="AlphaFoldDB" id="A0AB34K9F4"/>
<evidence type="ECO:0000256" key="6">
    <source>
        <dbReference type="PIRSR" id="PIRSR604254-1"/>
    </source>
</evidence>
<dbReference type="PANTHER" id="PTHR20855">
    <property type="entry name" value="ADIPOR/PROGESTIN RECEPTOR-RELATED"/>
    <property type="match status" value="1"/>
</dbReference>
<comment type="subcellular location">
    <subcellularLocation>
        <location evidence="1">Membrane</location>
        <topology evidence="1">Multi-pass membrane protein</topology>
    </subcellularLocation>
</comment>
<protein>
    <submittedName>
        <fullName evidence="8">Uncharacterized protein</fullName>
    </submittedName>
</protein>
<name>A0AB34K9F4_9PEZI</name>
<feature type="transmembrane region" description="Helical" evidence="7">
    <location>
        <begin position="176"/>
        <end position="193"/>
    </location>
</feature>
<keyword evidence="9" id="KW-1185">Reference proteome</keyword>
<evidence type="ECO:0000256" key="7">
    <source>
        <dbReference type="SAM" id="Phobius"/>
    </source>
</evidence>
<feature type="binding site" evidence="6">
    <location>
        <position position="211"/>
    </location>
    <ligand>
        <name>Zn(2+)</name>
        <dbReference type="ChEBI" id="CHEBI:29105"/>
    </ligand>
</feature>
<keyword evidence="6" id="KW-0479">Metal-binding</keyword>
<keyword evidence="4 7" id="KW-1133">Transmembrane helix</keyword>
<dbReference type="GO" id="GO:0046872">
    <property type="term" value="F:metal ion binding"/>
    <property type="evidence" value="ECO:0007669"/>
    <property type="project" value="UniProtKB-KW"/>
</dbReference>
<dbReference type="GO" id="GO:0038023">
    <property type="term" value="F:signaling receptor activity"/>
    <property type="evidence" value="ECO:0007669"/>
    <property type="project" value="TreeGrafter"/>
</dbReference>
<dbReference type="GO" id="GO:0006882">
    <property type="term" value="P:intracellular zinc ion homeostasis"/>
    <property type="evidence" value="ECO:0007669"/>
    <property type="project" value="TreeGrafter"/>
</dbReference>
<feature type="transmembrane region" description="Helical" evidence="7">
    <location>
        <begin position="213"/>
        <end position="236"/>
    </location>
</feature>
<dbReference type="InterPro" id="IPR004254">
    <property type="entry name" value="AdipoR/HlyIII-related"/>
</dbReference>
<evidence type="ECO:0000256" key="3">
    <source>
        <dbReference type="ARBA" id="ARBA00022692"/>
    </source>
</evidence>
<keyword evidence="5 7" id="KW-0472">Membrane</keyword>
<reference evidence="8 9" key="1">
    <citation type="journal article" date="2020" name="Microbiol. Resour. Announc.">
        <title>Draft Genome Sequence of a Cladosporium Species Isolated from the Mesophotic Ascidian Didemnum maculosum.</title>
        <authorList>
            <person name="Gioti A."/>
            <person name="Siaperas R."/>
            <person name="Nikolaivits E."/>
            <person name="Le Goff G."/>
            <person name="Ouazzani J."/>
            <person name="Kotoulas G."/>
            <person name="Topakas E."/>
        </authorList>
    </citation>
    <scope>NUCLEOTIDE SEQUENCE [LARGE SCALE GENOMIC DNA]</scope>
    <source>
        <strain evidence="8 9">TM138-S3</strain>
    </source>
</reference>
<feature type="binding site" evidence="6">
    <location>
        <position position="215"/>
    </location>
    <ligand>
        <name>Zn(2+)</name>
        <dbReference type="ChEBI" id="CHEBI:29105"/>
    </ligand>
</feature>
<accession>A0AB34K9F4</accession>
<dbReference type="PANTHER" id="PTHR20855:SF52">
    <property type="entry name" value="ADIPONECTIN RECEPTOR PROTEIN"/>
    <property type="match status" value="1"/>
</dbReference>
<feature type="binding site" evidence="6">
    <location>
        <position position="65"/>
    </location>
    <ligand>
        <name>Zn(2+)</name>
        <dbReference type="ChEBI" id="CHEBI:29105"/>
    </ligand>
</feature>
<dbReference type="Proteomes" id="UP000803884">
    <property type="component" value="Unassembled WGS sequence"/>
</dbReference>
<feature type="transmembrane region" description="Helical" evidence="7">
    <location>
        <begin position="12"/>
        <end position="31"/>
    </location>
</feature>
<dbReference type="Pfam" id="PF03006">
    <property type="entry name" value="HlyIII"/>
    <property type="match status" value="1"/>
</dbReference>
<keyword evidence="3 7" id="KW-0812">Transmembrane</keyword>
<feature type="transmembrane region" description="Helical" evidence="7">
    <location>
        <begin position="110"/>
        <end position="128"/>
    </location>
</feature>
<evidence type="ECO:0000313" key="8">
    <source>
        <dbReference type="EMBL" id="KAL1581753.1"/>
    </source>
</evidence>
<evidence type="ECO:0000256" key="2">
    <source>
        <dbReference type="ARBA" id="ARBA00007018"/>
    </source>
</evidence>
<feature type="transmembrane region" description="Helical" evidence="7">
    <location>
        <begin position="143"/>
        <end position="164"/>
    </location>
</feature>
<proteinExistence type="inferred from homology"/>
<feature type="transmembrane region" description="Helical" evidence="7">
    <location>
        <begin position="84"/>
        <end position="103"/>
    </location>
</feature>
<evidence type="ECO:0000256" key="1">
    <source>
        <dbReference type="ARBA" id="ARBA00004141"/>
    </source>
</evidence>
<evidence type="ECO:0000256" key="4">
    <source>
        <dbReference type="ARBA" id="ARBA00022989"/>
    </source>
</evidence>
<dbReference type="RefSeq" id="XP_069224862.1">
    <property type="nucleotide sequence ID" value="XM_069378153.1"/>
</dbReference>
<feature type="transmembrane region" description="Helical" evidence="7">
    <location>
        <begin position="43"/>
        <end position="64"/>
    </location>
</feature>
<keyword evidence="6" id="KW-0862">Zinc</keyword>
<dbReference type="EMBL" id="JAAQHG020000190">
    <property type="protein sequence ID" value="KAL1581753.1"/>
    <property type="molecule type" value="Genomic_DNA"/>
</dbReference>
<evidence type="ECO:0000313" key="9">
    <source>
        <dbReference type="Proteomes" id="UP000803884"/>
    </source>
</evidence>
<sequence>MLHLHNQSVNVYSHLVGASDFAFYSFHVIWGRDLDQAHGRSEGRIALLLYCWSVAICFACSAAFHLLSNHSPSVSSLCNRLDYLGIIVLMWGAMVSTVHFGFVCSKELRILYWTLISLSALCCGRTILGTDFASARLRKRRTIFYAAFGSLSLLFTSHGVVTYGWRLQYVRMSLSWMCWTAVANTCGAIIYAMRLPERKWPRRFDVWGSSHQIFHLLVLLAAWLHLQGLTQALAAVSDMGGLCLSRKPCSGLLRE</sequence>